<dbReference type="AlphaFoldDB" id="T1ADZ1"/>
<accession>T1ADZ1</accession>
<feature type="non-terminal residue" evidence="4">
    <location>
        <position position="121"/>
    </location>
</feature>
<reference evidence="4" key="2">
    <citation type="journal article" date="2014" name="ISME J.">
        <title>Microbial stratification in low pH oxic and suboxic macroscopic growths along an acid mine drainage.</title>
        <authorList>
            <person name="Mendez-Garcia C."/>
            <person name="Mesa V."/>
            <person name="Sprenger R.R."/>
            <person name="Richter M."/>
            <person name="Diez M.S."/>
            <person name="Solano J."/>
            <person name="Bargiela R."/>
            <person name="Golyshina O.V."/>
            <person name="Manteca A."/>
            <person name="Ramos J.L."/>
            <person name="Gallego J.R."/>
            <person name="Llorente I."/>
            <person name="Martins Dos Santos V.A."/>
            <person name="Jensen O.N."/>
            <person name="Pelaez A.I."/>
            <person name="Sanchez J."/>
            <person name="Ferrer M."/>
        </authorList>
    </citation>
    <scope>NUCLEOTIDE SEQUENCE</scope>
</reference>
<feature type="compositionally biased region" description="Basic residues" evidence="2">
    <location>
        <begin position="105"/>
        <end position="114"/>
    </location>
</feature>
<dbReference type="GO" id="GO:0003677">
    <property type="term" value="F:DNA binding"/>
    <property type="evidence" value="ECO:0007669"/>
    <property type="project" value="UniProtKB-KW"/>
</dbReference>
<evidence type="ECO:0000256" key="1">
    <source>
        <dbReference type="ARBA" id="ARBA00023125"/>
    </source>
</evidence>
<gene>
    <name evidence="4" type="ORF">B1B_09271</name>
</gene>
<evidence type="ECO:0000313" key="4">
    <source>
        <dbReference type="EMBL" id="EQD55347.1"/>
    </source>
</evidence>
<comment type="caution">
    <text evidence="4">The sequence shown here is derived from an EMBL/GenBank/DDBJ whole genome shotgun (WGS) entry which is preliminary data.</text>
</comment>
<proteinExistence type="predicted"/>
<sequence length="121" mass="13248">HMTGRFPRAMADAGWGLLRQMCAYKEARRSGRYVEVPTKGTTQTCSGCGRLHDPPLPLKDRTYKCPCGLCLDRDLNAARNILARALAAVPGGTGESTPVEIGPPPHRKGRRVRSGKREPPR</sequence>
<evidence type="ECO:0000256" key="2">
    <source>
        <dbReference type="SAM" id="MobiDB-lite"/>
    </source>
</evidence>
<feature type="non-terminal residue" evidence="4">
    <location>
        <position position="1"/>
    </location>
</feature>
<organism evidence="4">
    <name type="scientific">mine drainage metagenome</name>
    <dbReference type="NCBI Taxonomy" id="410659"/>
    <lineage>
        <taxon>unclassified sequences</taxon>
        <taxon>metagenomes</taxon>
        <taxon>ecological metagenomes</taxon>
    </lineage>
</organism>
<reference evidence="4" key="1">
    <citation type="submission" date="2013-08" db="EMBL/GenBank/DDBJ databases">
        <authorList>
            <person name="Mendez C."/>
            <person name="Richter M."/>
            <person name="Ferrer M."/>
            <person name="Sanchez J."/>
        </authorList>
    </citation>
    <scope>NUCLEOTIDE SEQUENCE</scope>
</reference>
<dbReference type="Pfam" id="PF07282">
    <property type="entry name" value="Cas12f1-like_TNB"/>
    <property type="match status" value="1"/>
</dbReference>
<dbReference type="EMBL" id="AUZY01006111">
    <property type="protein sequence ID" value="EQD55347.1"/>
    <property type="molecule type" value="Genomic_DNA"/>
</dbReference>
<feature type="region of interest" description="Disordered" evidence="2">
    <location>
        <begin position="88"/>
        <end position="121"/>
    </location>
</feature>
<name>T1ADZ1_9ZZZZ</name>
<keyword evidence="1" id="KW-0238">DNA-binding</keyword>
<evidence type="ECO:0000259" key="3">
    <source>
        <dbReference type="Pfam" id="PF07282"/>
    </source>
</evidence>
<protein>
    <submittedName>
        <fullName evidence="4">Protein containing Transposase, IS605 OrfB</fullName>
    </submittedName>
</protein>
<dbReference type="InterPro" id="IPR010095">
    <property type="entry name" value="Cas12f1-like_TNB"/>
</dbReference>
<feature type="domain" description="Cas12f1-like TNB" evidence="3">
    <location>
        <begin position="15"/>
        <end position="81"/>
    </location>
</feature>